<organism evidence="8 9">
    <name type="scientific">Fusarium oxysporum f. sp. cubense (strain race 4)</name>
    <name type="common">Panama disease fungus</name>
    <dbReference type="NCBI Taxonomy" id="2502994"/>
    <lineage>
        <taxon>Eukaryota</taxon>
        <taxon>Fungi</taxon>
        <taxon>Dikarya</taxon>
        <taxon>Ascomycota</taxon>
        <taxon>Pezizomycotina</taxon>
        <taxon>Sordariomycetes</taxon>
        <taxon>Hypocreomycetidae</taxon>
        <taxon>Hypocreales</taxon>
        <taxon>Nectriaceae</taxon>
        <taxon>Fusarium</taxon>
        <taxon>Fusarium oxysporum species complex</taxon>
    </lineage>
</organism>
<feature type="domain" description="Glycosyl hydrolase family 32 C-terminal" evidence="7">
    <location>
        <begin position="384"/>
        <end position="536"/>
    </location>
</feature>
<keyword evidence="3 4" id="KW-0326">Glycosidase</keyword>
<accession>N1RIZ1</accession>
<evidence type="ECO:0000259" key="6">
    <source>
        <dbReference type="Pfam" id="PF00251"/>
    </source>
</evidence>
<dbReference type="PANTHER" id="PTHR42800">
    <property type="entry name" value="EXOINULINASE INUD (AFU_ORTHOLOGUE AFUA_5G00480)"/>
    <property type="match status" value="1"/>
</dbReference>
<keyword evidence="9" id="KW-1185">Reference proteome</keyword>
<dbReference type="EMBL" id="KB726989">
    <property type="protein sequence ID" value="EMT65659.1"/>
    <property type="molecule type" value="Genomic_DNA"/>
</dbReference>
<protein>
    <submittedName>
        <fullName evidence="8">Levanase</fullName>
    </submittedName>
</protein>
<proteinExistence type="inferred from homology"/>
<dbReference type="GO" id="GO:0005987">
    <property type="term" value="P:sucrose catabolic process"/>
    <property type="evidence" value="ECO:0007669"/>
    <property type="project" value="TreeGrafter"/>
</dbReference>
<evidence type="ECO:0000313" key="8">
    <source>
        <dbReference type="EMBL" id="EMT65659.1"/>
    </source>
</evidence>
<dbReference type="HOGENOM" id="CLU_001528_3_0_1"/>
<evidence type="ECO:0000259" key="7">
    <source>
        <dbReference type="Pfam" id="PF08244"/>
    </source>
</evidence>
<feature type="signal peptide" evidence="5">
    <location>
        <begin position="1"/>
        <end position="18"/>
    </location>
</feature>
<dbReference type="SUPFAM" id="SSF75005">
    <property type="entry name" value="Arabinanase/levansucrase/invertase"/>
    <property type="match status" value="1"/>
</dbReference>
<dbReference type="PROSITE" id="PS00609">
    <property type="entry name" value="GLYCOSYL_HYDROL_F32"/>
    <property type="match status" value="1"/>
</dbReference>
<dbReference type="InterPro" id="IPR023296">
    <property type="entry name" value="Glyco_hydro_beta-prop_sf"/>
</dbReference>
<evidence type="ECO:0000256" key="1">
    <source>
        <dbReference type="ARBA" id="ARBA00009902"/>
    </source>
</evidence>
<dbReference type="InterPro" id="IPR001362">
    <property type="entry name" value="Glyco_hydro_32"/>
</dbReference>
<dbReference type="InterPro" id="IPR018053">
    <property type="entry name" value="Glyco_hydro_32_AS"/>
</dbReference>
<dbReference type="Pfam" id="PF00251">
    <property type="entry name" value="Glyco_hydro_32N"/>
    <property type="match status" value="1"/>
</dbReference>
<dbReference type="SUPFAM" id="SSF49899">
    <property type="entry name" value="Concanavalin A-like lectins/glucanases"/>
    <property type="match status" value="1"/>
</dbReference>
<dbReference type="InterPro" id="IPR013189">
    <property type="entry name" value="Glyco_hydro_32_C"/>
</dbReference>
<dbReference type="CDD" id="cd18622">
    <property type="entry name" value="GH32_Inu-like"/>
    <property type="match status" value="1"/>
</dbReference>
<dbReference type="Proteomes" id="UP000016929">
    <property type="component" value="Unassembled WGS sequence"/>
</dbReference>
<comment type="similarity">
    <text evidence="1 4">Belongs to the glycosyl hydrolase 32 family.</text>
</comment>
<dbReference type="Gene3D" id="2.60.120.560">
    <property type="entry name" value="Exo-inulinase, domain 1"/>
    <property type="match status" value="1"/>
</dbReference>
<feature type="domain" description="Glycosyl hydrolase family 32 N-terminal" evidence="6">
    <location>
        <begin position="30"/>
        <end position="380"/>
    </location>
</feature>
<evidence type="ECO:0000256" key="2">
    <source>
        <dbReference type="ARBA" id="ARBA00022801"/>
    </source>
</evidence>
<dbReference type="AlphaFoldDB" id="N1RIZ1"/>
<dbReference type="GO" id="GO:0004575">
    <property type="term" value="F:sucrose alpha-glucosidase activity"/>
    <property type="evidence" value="ECO:0007669"/>
    <property type="project" value="TreeGrafter"/>
</dbReference>
<dbReference type="Pfam" id="PF08244">
    <property type="entry name" value="Glyco_hydro_32C"/>
    <property type="match status" value="1"/>
</dbReference>
<dbReference type="PANTHER" id="PTHR42800:SF1">
    <property type="entry name" value="EXOINULINASE INUD (AFU_ORTHOLOGUE AFUA_5G00480)"/>
    <property type="match status" value="1"/>
</dbReference>
<feature type="chain" id="PRO_5004112055" evidence="5">
    <location>
        <begin position="19"/>
        <end position="546"/>
    </location>
</feature>
<evidence type="ECO:0000256" key="5">
    <source>
        <dbReference type="SAM" id="SignalP"/>
    </source>
</evidence>
<evidence type="ECO:0000256" key="3">
    <source>
        <dbReference type="ARBA" id="ARBA00023295"/>
    </source>
</evidence>
<keyword evidence="2 4" id="KW-0378">Hydrolase</keyword>
<dbReference type="Gene3D" id="2.115.10.20">
    <property type="entry name" value="Glycosyl hydrolase domain, family 43"/>
    <property type="match status" value="1"/>
</dbReference>
<sequence>MQPKLSLLFPCLLATASATSYTEDYRPQYHFTPAKNWMNDPNGLIYHKGKYHMYFQYNPTGDVWGNISWGHAVSDDLMRWKELPVALNAFNSPAGSLNELYYSGSAVSDDALTSGLGDGKRPPLVAVYTSHYTSDMTLPSNKSVRTGQESQSIAFSTDNGLSWTEYPDNPVILEPPSQYADEYLNFRDPFVFWYGPSKHWVMTVSLPKLHKLLIYTSKNLTAWEHVSEFGPVNAVGGQWECPSLFQLPVDGKKSRTKWVMVIGLNPGGPAHAGGSGTQYVVGTFDGTTFTADANNIYDTSAPEDNKSLPPQANWVDYGPDYYAAATYNGLSNYERVAVAWMNDWAYAVDIPTSPWRSAMSIPRVLTLETVDGRARLIQKPHPNLQTLEGRRMLYKNQWHSTRTGNLTLPVSGKALDITLTFAAGAESKMLGLNVRTDGRTYGTAIGYDFDTNEMFVNRESSGDSSFSASFPGVYYAPLPIRDGKVKLRILLDWSSVEVFGGHGEETITSQIFPSDSSTGVSLFSVGVLKDVKIEVHSVSSAWRGSY</sequence>
<reference evidence="9" key="1">
    <citation type="submission" date="2012-09" db="EMBL/GenBank/DDBJ databases">
        <title>Genome sequencing and comparative transcriptomics of race 1 and race 4 of banana pathogen: Fusarium oxysporum f. sp. cubense.</title>
        <authorList>
            <person name="Fang X."/>
            <person name="Huang J."/>
        </authorList>
    </citation>
    <scope>NUCLEOTIDE SEQUENCE [LARGE SCALE GENOMIC DNA]</scope>
    <source>
        <strain evidence="9">race 4</strain>
    </source>
</reference>
<evidence type="ECO:0000313" key="9">
    <source>
        <dbReference type="Proteomes" id="UP000016929"/>
    </source>
</evidence>
<dbReference type="SMART" id="SM00640">
    <property type="entry name" value="Glyco_32"/>
    <property type="match status" value="1"/>
</dbReference>
<gene>
    <name evidence="8" type="ORF">FOC4_g10007767</name>
</gene>
<reference evidence="9" key="2">
    <citation type="journal article" date="2014" name="PLoS ONE">
        <title>Genome and Transcriptome Analysis of the Fungal Pathogen Fusarium oxysporum f. sp. cubense Causing Banana Vascular Wilt Disease.</title>
        <authorList>
            <person name="Guo L."/>
            <person name="Han L."/>
            <person name="Yang L."/>
            <person name="Zeng H."/>
            <person name="Fan D."/>
            <person name="Zhu Y."/>
            <person name="Feng Y."/>
            <person name="Wang G."/>
            <person name="Peng C."/>
            <person name="Jiang X."/>
            <person name="Zhou D."/>
            <person name="Ni P."/>
            <person name="Liang C."/>
            <person name="Liu L."/>
            <person name="Wang J."/>
            <person name="Mao C."/>
            <person name="Fang X."/>
            <person name="Peng M."/>
            <person name="Huang J."/>
        </authorList>
    </citation>
    <scope>NUCLEOTIDE SEQUENCE [LARGE SCALE GENOMIC DNA]</scope>
    <source>
        <strain evidence="9">race 4</strain>
    </source>
</reference>
<dbReference type="OrthoDB" id="202537at2759"/>
<keyword evidence="5" id="KW-0732">Signal</keyword>
<dbReference type="GO" id="GO:0005737">
    <property type="term" value="C:cytoplasm"/>
    <property type="evidence" value="ECO:0007669"/>
    <property type="project" value="TreeGrafter"/>
</dbReference>
<dbReference type="InterPro" id="IPR013320">
    <property type="entry name" value="ConA-like_dom_sf"/>
</dbReference>
<evidence type="ECO:0000256" key="4">
    <source>
        <dbReference type="RuleBase" id="RU362110"/>
    </source>
</evidence>
<dbReference type="SMR" id="N1RIZ1"/>
<dbReference type="STRING" id="1229665.N1RIZ1"/>
<dbReference type="InterPro" id="IPR013148">
    <property type="entry name" value="Glyco_hydro_32_N"/>
</dbReference>
<name>N1RIZ1_FUSC4</name>